<dbReference type="EMBL" id="VIKS01000011">
    <property type="protein sequence ID" value="TQV85945.1"/>
    <property type="molecule type" value="Genomic_DNA"/>
</dbReference>
<evidence type="ECO:0000313" key="6">
    <source>
        <dbReference type="EMBL" id="TQV85945.1"/>
    </source>
</evidence>
<gene>
    <name evidence="6" type="ORF">FLL46_18680</name>
</gene>
<dbReference type="RefSeq" id="WP_142932864.1">
    <property type="nucleotide sequence ID" value="NZ_ML660167.1"/>
</dbReference>
<protein>
    <recommendedName>
        <fullName evidence="8">Hemopexin</fullName>
    </recommendedName>
</protein>
<evidence type="ECO:0000256" key="1">
    <source>
        <dbReference type="ARBA" id="ARBA00023026"/>
    </source>
</evidence>
<dbReference type="Pfam" id="PF03538">
    <property type="entry name" value="VRP1"/>
    <property type="match status" value="1"/>
</dbReference>
<keyword evidence="2" id="KW-0175">Coiled coil</keyword>
<dbReference type="Gene3D" id="2.110.10.10">
    <property type="entry name" value="Hemopexin-like domain"/>
    <property type="match status" value="12"/>
</dbReference>
<feature type="domain" description="Neuraminidase-like" evidence="4">
    <location>
        <begin position="2827"/>
        <end position="2979"/>
    </location>
</feature>
<evidence type="ECO:0000256" key="2">
    <source>
        <dbReference type="SAM" id="Coils"/>
    </source>
</evidence>
<keyword evidence="1" id="KW-0843">Virulence</keyword>
<comment type="caution">
    <text evidence="6">The sequence shown here is derived from an EMBL/GenBank/DDBJ whole genome shotgun (WGS) entry which is preliminary data.</text>
</comment>
<dbReference type="Pfam" id="PF00045">
    <property type="entry name" value="Hemopexin"/>
    <property type="match status" value="6"/>
</dbReference>
<organism evidence="6 7">
    <name type="scientific">Aliikangiella coralliicola</name>
    <dbReference type="NCBI Taxonomy" id="2592383"/>
    <lineage>
        <taxon>Bacteria</taxon>
        <taxon>Pseudomonadati</taxon>
        <taxon>Pseudomonadota</taxon>
        <taxon>Gammaproteobacteria</taxon>
        <taxon>Oceanospirillales</taxon>
        <taxon>Pleioneaceae</taxon>
        <taxon>Aliikangiella</taxon>
    </lineage>
</organism>
<dbReference type="Pfam" id="PF18276">
    <property type="entry name" value="TcA_TcB_BD"/>
    <property type="match status" value="1"/>
</dbReference>
<dbReference type="Pfam" id="PF18413">
    <property type="entry name" value="Neuraminidase"/>
    <property type="match status" value="1"/>
</dbReference>
<evidence type="ECO:0008006" key="8">
    <source>
        <dbReference type="Google" id="ProtNLM"/>
    </source>
</evidence>
<dbReference type="SUPFAM" id="SSF50923">
    <property type="entry name" value="Hemopexin-like domain"/>
    <property type="match status" value="10"/>
</dbReference>
<dbReference type="InterPro" id="IPR018487">
    <property type="entry name" value="Hemopexin-like_repeat"/>
</dbReference>
<evidence type="ECO:0000313" key="7">
    <source>
        <dbReference type="Proteomes" id="UP000315439"/>
    </source>
</evidence>
<reference evidence="6 7" key="1">
    <citation type="submission" date="2019-07" db="EMBL/GenBank/DDBJ databases">
        <title>Draft genome for Aliikangiella sp. M105.</title>
        <authorList>
            <person name="Wang G."/>
        </authorList>
    </citation>
    <scope>NUCLEOTIDE SEQUENCE [LARGE SCALE GENOMIC DNA]</scope>
    <source>
        <strain evidence="6 7">M105</strain>
    </source>
</reference>
<proteinExistence type="predicted"/>
<accession>A0A545U903</accession>
<dbReference type="SMART" id="SM00120">
    <property type="entry name" value="HX"/>
    <property type="match status" value="20"/>
</dbReference>
<feature type="domain" description="ABC toxin N-terminal" evidence="5">
    <location>
        <begin position="2673"/>
        <end position="2797"/>
    </location>
</feature>
<dbReference type="InterPro" id="IPR040840">
    <property type="entry name" value="TcA_TcB_BD"/>
</dbReference>
<dbReference type="OrthoDB" id="9781691at2"/>
<evidence type="ECO:0000259" key="5">
    <source>
        <dbReference type="Pfam" id="PF20220"/>
    </source>
</evidence>
<dbReference type="InterPro" id="IPR041079">
    <property type="entry name" value="Neuraminidase-like"/>
</dbReference>
<sequence length="4834" mass="549534">MSIQKNLPTYAGIFGDVDFKEGDENRSVYSPAAYLTDLLQMLDDEFDDSVDIDSRRSDIKSIPLDAENTTTLIPYLDIVNEVLEKKINDDPQQVYQQLEQALYPFNSPFSLNNERTKTHLKYLGLRADQLYRLFADQLDYLRVARDYLGLSESEYEVLKDPANDEAELMQIASAYGYQGDNFIGDMSKVSTFIDSTGLSPSAIRELLYQNLYVAPSDHSKVENGRDLFYVNTHSTSRGYVGLSEDETTLQWYSSDEDQNPTDVPLFWFDRAQRFVRFAQKIGLSFTELDHLLRHCCLQNNIARINDQSLPIIAQVRYLQTTLEQPLDAIIATISSISFAGRGNEALPQDQFNRIFNLDCARVDKKYLHLPAVMGETPVQYSDTQYHTYEAIDYFADLFSDANDAIRKRLQHTLGFSETDLRNITQRLKLANSANDSLYLEQQQLWPLLNVLYRVHSLSSALDIPFMGLFTLFDLLEQDAFVGRYDPHNQFIYRAPSTQKCFDILLGNNTSDRLWLLESLTSLNQWMKQFGFSPELLWYIANGTARTDSEEKAQQQQHLQLFNGLLSAVKAEALSPESFSEGLDDERAAHFAYSLQKQHCQSKMDDGKNAVASHHLVHYQANHNQDLAEQFIAQLQHVRPTEFIGLSLQEKLTDKLRHNLMNKGFIDGSGAIVMRTLPALDEFLLESDFSELSERVYYAFHEIFLQQSAGQDLSPADVELQLFKSDLDNLGLETKQVRELFDNLIFLGYIDEQGYVSQVEKFSGSDGESIALNCGLNALAPALHQHLQSQLEKFSASRVKITESMFESLMLKPVALAELFDNLQANGYIDQHHNLTNKLALLDETPETIKLALQFYPQRTAILAALQSAIANDRDMYLQVDMQILSKIADQNVSQWIHRDLQNGYLQGNQLSEYAVEFFQQEDNQNRFKLRPYFDTSKNAIIFEHLAKLLKYSQRYQFKAGSLRALDFDDQEAASAIGQLMDRKILNAQGHLNVSQLDYFSVAENAADFSLPGYEDYEREVFFLLYELAGAVKTTVAAIDNAMKIRSDSQQTSVLQHLQSALGIDQKTIAMLSKALFKAEHVHIAWLQPLYETAMGLEQLNELPTDMHYLQTVKRIIQLALLVKKLQLDHYELALALQDQSLVEKFPEDIVLPEGITSIDCLLRGEEFIYLFKDDQYWLYNAHDYTMIDKKQLAPGDPLLHLQKQDEALQLRLREDPIRQLFDKENLQRVDAAFIDRYGTWCVISDSFHYVLERDAREGHSDTWDKRDNHFGQTQNDFEKLEMIDATYVDEQQRLYLLANDKYVRYTDTNQTHVDQGYPKTISEHWNEENLPLQLPASFEHGLGPMFDGTDGHSYAFLGNTFVSSENGQQRNVASQWGHSRYDFGHAEQIDAAMDSNGQTLIFAGDRVVKYSCSLEMANLQPVEGYPKPIHEEFPSIPGEFAAGLDAALHGLDDKVYLFKDDECVHIDPQSGAITEAQTNTLWGKIDNSITDNGTVDAAFVGLDGYTYLFSGEQYVRYSSGDYQEVDDGFPRNIADDWQGLTHVTAAFVLGKHTYLFGTHMESGPVYVRYTAVHRQEDDYLETDQPDPTERKIETVLSKRPDVDEIEIFPAPIDAEFWSLPASLTASREDFKVDAVMNGPNGKVYLFAGDVCIEHDHASRWWSEPKVFSEQWDRVPAGLGQLNAALYGKDGNTYLFYPGQFLRFGDPELLKLDRGYPRATKKVWGKVRNNIERTGKVDAAVVVESRWREQGHDKLLHDRVQMHTYLFSGDQFFRYSGNQYQSVEPGYPRSIKRLIEEPRFRSLKPDFLKDGTGPDAAFADQRQVYLFKGRSFCATVGDEDNYLQYIDPAFAQVSAVTQEDGVTYLARSENGTQSWHQLNHIEDKTPQLSPATPRIVQQAKPSLSADISAVLHGTDGNRYVFAGHQFYDAQLERSFNIEEIWGRSRNAIYEDESIDAAFVGKDGITYVFSGDHFVQYATHQYIGERTSYPPRLIQDKWAGLQNVALAYVWKEDTFIFEKPDQNGQFRYLRYSPAGDGAMDYRQPDAGYPKQAGEDFWQIPEALQREGFDQFDTIFVQNENLLFISDQKFIRFNLDDETWSYPQPLELLYPGIPFNKTNFRDLQSGFVGGDGSVYFFNQDSYVHFNPEENRWSEVADIRDDWGLQENILAQGVQASYVDAQGITYLFSGDKYVRYSSSDFRFIDQGYPKDITTYLRQEPGFNFLTEHVQDYFDGLEHVQHRPYFTGILRHGFSVSLFSQDSVWVGSPVKYAQYSIEGLGKIDNPFTEGASVDAAFVQPGTDRTYLFSDEKYIRYTGKDYRYIDEGYPKLIAEGLAEDLGIADLAEHYRDGLDAALYHPDLGTVLFSERQYLTIKSPNGENSNIADGQVSEGFAEQQEGNINDRWGRIYNAFMEDEVNSVDGAYIDDATGALHMFKGRQHIRYSDTAALFELNPYREARYVDEEYPQFIHQSWPHMPADIVREYGAEAVFKFEGKVHFHHSGQFVRYQLDLSDQYEQHPTQTLAYRWGRWSDYLLSDIHQLSRFKDLNQRYSGGDISLSALVSGSDGVVREPYMHFADIFGFEKEQLRWLKQRNGFLPSKVNRLEREFDVELSLRLYDTLSTCQRIRVDVAPLYHKVWHPLYSNTPNLAAAAEASYAQLVAVDCNNNYQTLVRQIRDEVNTLKRDALVPYVIANDPEVNTARELYQKLLIDIQMASCADTSRIKEATAAIQLYLHRYFVNLEDIDLDASDQQATREAQKEQWQWLKNYRVWEANRKVFLYPENYIRPELRDSKTPAFGALEESLSQGELTENTVESAYFNYLDAYTEVSELEISGGYVFDDQASGSADKTLVLFGRTKTNPKRYFYRFGTFIGGDSNAATWKPWIELNIQIEADRVQPVYAFNRVFVFWAVIEHSIKDNGQTQIVESGNTYSASANNNSQYEVKIYYSFYNLNKRWSQPQLMNTFGQLSHSQAIAHADLFVEHSSKLTQNATDHQYDNIYVSTQFYFRSSPHATHYRAFNLTPELYSQTAAVQTIVNRGRALFNELFNEGDISPQNVVKLNSLENSMDGPWFAYNHKGCGFMVKPEPEALPSNTQLTPLSSNDINIPTGVTAAVQVGDGGEVYYFTNGTYSSRSSTEEIDVATRWGRRDNELFRDGIVDSALVGDDATYLTRGPNVYEYRGDSYQKLAVDPYPIHQLDPRVPPSWQSIDAAFTAPNGHRFYFNNTNGAVLNSGTGEVNSYPMHFGLAGEGLIDEIGSAVVYNGALHDVSRNGYRRFLPNGRVIEETDGRRWTNTGELVSGLLGAKQRFPGSRRRVTGLMSIGGGVLIRDSHSSMIFVKDGTYRLNYHPEPLNNGHDYWNTGLSYQQGDRHYCMTFVFSSSSDPFGGSHDKVTVRAWVKEGDDGKYQPYRFSNNSEELIIRERPICAFTSADGTYLILTTNTGSSDLSRKYRLFYNHLNPEEVATQFDAKHNEGIISDLGRGLFFSDSSLSLNQVDAAFVGTGSVGAQNALYLFSGEEYFRYSLDEGNQYSGKSDTGYPKPILGNDEGFPDDWTHINAAFTGVNNTHYFFDNDQSRYIGIRAEEDSPDLLSEVMPSPGAWGVMPDTALMTHKTVDAAYTKGGNLYLLAKDEYYRYTLGGDNLDQISEFVDVGYPKTLPNNISDIDAAFAIDDFTYLFHGQNYYRLDSSSADPAQLGSPSTVSGNWGNIPSELRFHGMDAGFNANIDGEQRVYLVRDDGYIVYDMVNGPMLYDINVVNYDIVRLTSSTAEQLNQILFSGGVKTLLKLSTQQIDESPTISFNRATPENISMRPERFSETPTNSHLDYNSANGLYYWEVFFHAPFLIAQTLNNDQKFEYAKTWYEFIYDPTEVSDYWKFLPFLAADPQALMLSIRSDLDAFADVYGNAAALQPSRDALDALALALAPYQAIFLGQINKATFEQNQNRRLSEIEDAAQWPEFALLQTHIVELATLANQESHADSDKALLVRWQKEMLEILEVVKKLDFRVDLMSNHAAQLKLYLNDPFDPHAIAALRVIAYRKAIIMRYVDNLLDWGDLLFRQYTRESINEARMLYILAHDLLGEKPRNMGRVVLEPTQAYKDFLHYTGDETENYDFLIDMENQIPADVETAQQSLSFAASQSDTVLRPYFYLKENELFTEYWQRVEDRLDKIRNCLNIDGIAQPLPLFQPPINPMALVNAAASGAGLAGAGMVGGVATVPDYRFDVLLGKSRELVGKLKGFSDALLSALEKQDAETMSLLQNDQEASVLDMSTQMKKAQIDEAMATRKNLVETQQRAKDQEKHYGNLISTGYLKEEEVQIQMMTAAAVLHGVVALGRIVSGLSYVVPQFTAGPFSFGVTSGGKNVGDMVSEFGQAVQSISEGLSMGGEVAGIVAQFKRSAEDWELQKKVAVSEIKQLEHQIEAHDARTAMLKQELKVHEKEIDNKAAIRQFMNDKFTNKELYNWISGKISGLYFQTYKMAHDYAKQAEQAFVFEKGLQADKVNYVRGAYWDSQRKGLLAGGALELDLDRMDKAFMENDSRSMEITKNVSLIENDPMALLQLKTKGHCQFRLSEDMFDYDFPGHYRRQLVSISLSFEIGEGQSVNATLTQLSSHLVMEPDIKAVKHLLDPSNETTTNVRSNWRANQQVALSHVDQYTENNGMFQLNFGDARYLPFEGTGAVSHWRLELNGKKGDYNPADLMDVTVKVRYRAMQGGNRFANEVKGVLKPYHATAFFDMAYNFPDQWNALTQGDEGEVEFAFSRDQFPNISSSRIIGLFVRYEYQDGESGPIFTINDQLDAPNNTYLQQTNLGVGQQGALWKFSLKGDPAGLKNAELVLVYKAKV</sequence>
<feature type="coiled-coil region" evidence="2">
    <location>
        <begin position="4392"/>
        <end position="4433"/>
    </location>
</feature>
<keyword evidence="7" id="KW-1185">Reference proteome</keyword>
<dbReference type="InterPro" id="IPR046839">
    <property type="entry name" value="ABC_toxin_N"/>
</dbReference>
<dbReference type="Pfam" id="PF20220">
    <property type="entry name" value="ABC_toxin_N"/>
    <property type="match status" value="1"/>
</dbReference>
<dbReference type="InterPro" id="IPR036375">
    <property type="entry name" value="Hemopexin-like_dom_sf"/>
</dbReference>
<name>A0A545U903_9GAMM</name>
<dbReference type="PROSITE" id="PS51642">
    <property type="entry name" value="HEMOPEXIN_2"/>
    <property type="match status" value="11"/>
</dbReference>
<evidence type="ECO:0000259" key="3">
    <source>
        <dbReference type="Pfam" id="PF18276"/>
    </source>
</evidence>
<dbReference type="Proteomes" id="UP000315439">
    <property type="component" value="Unassembled WGS sequence"/>
</dbReference>
<evidence type="ECO:0000259" key="4">
    <source>
        <dbReference type="Pfam" id="PF18413"/>
    </source>
</evidence>
<dbReference type="InterPro" id="IPR018003">
    <property type="entry name" value="Insecticidal_toxin/plasmid_vir"/>
</dbReference>
<feature type="domain" description="Tc toxin complex TcA C-terminal TcB-binding" evidence="3">
    <location>
        <begin position="4411"/>
        <end position="4702"/>
    </location>
</feature>